<gene>
    <name evidence="1" type="ORF">VNO80_25083</name>
</gene>
<accession>A0AAN9QLM3</accession>
<comment type="caution">
    <text evidence="1">The sequence shown here is derived from an EMBL/GenBank/DDBJ whole genome shotgun (WGS) entry which is preliminary data.</text>
</comment>
<sequence length="107" mass="12147">MVPIRPHQNPLPQNYTTPPLPHVRCRSTTCTSPPPPASCTSTNLDIPITVSLLNSCFLSATQDPLYADEGSKTVYPTLYTCHENEERSTFWKYFLHCHNGRAPEEEW</sequence>
<protein>
    <submittedName>
        <fullName evidence="1">Uncharacterized protein</fullName>
    </submittedName>
</protein>
<dbReference type="Proteomes" id="UP001374584">
    <property type="component" value="Unassembled WGS sequence"/>
</dbReference>
<organism evidence="1 2">
    <name type="scientific">Phaseolus coccineus</name>
    <name type="common">Scarlet runner bean</name>
    <name type="synonym">Phaseolus multiflorus</name>
    <dbReference type="NCBI Taxonomy" id="3886"/>
    <lineage>
        <taxon>Eukaryota</taxon>
        <taxon>Viridiplantae</taxon>
        <taxon>Streptophyta</taxon>
        <taxon>Embryophyta</taxon>
        <taxon>Tracheophyta</taxon>
        <taxon>Spermatophyta</taxon>
        <taxon>Magnoliopsida</taxon>
        <taxon>eudicotyledons</taxon>
        <taxon>Gunneridae</taxon>
        <taxon>Pentapetalae</taxon>
        <taxon>rosids</taxon>
        <taxon>fabids</taxon>
        <taxon>Fabales</taxon>
        <taxon>Fabaceae</taxon>
        <taxon>Papilionoideae</taxon>
        <taxon>50 kb inversion clade</taxon>
        <taxon>NPAAA clade</taxon>
        <taxon>indigoferoid/millettioid clade</taxon>
        <taxon>Phaseoleae</taxon>
        <taxon>Phaseolus</taxon>
    </lineage>
</organism>
<name>A0AAN9QLM3_PHACN</name>
<reference evidence="1 2" key="1">
    <citation type="submission" date="2024-01" db="EMBL/GenBank/DDBJ databases">
        <title>The genomes of 5 underutilized Papilionoideae crops provide insights into root nodulation and disease resistanc.</title>
        <authorList>
            <person name="Jiang F."/>
        </authorList>
    </citation>
    <scope>NUCLEOTIDE SEQUENCE [LARGE SCALE GENOMIC DNA]</scope>
    <source>
        <strain evidence="1">JINMINGXINNONG_FW02</strain>
        <tissue evidence="1">Leaves</tissue>
    </source>
</reference>
<evidence type="ECO:0000313" key="2">
    <source>
        <dbReference type="Proteomes" id="UP001374584"/>
    </source>
</evidence>
<proteinExistence type="predicted"/>
<dbReference type="EMBL" id="JAYMYR010000009">
    <property type="protein sequence ID" value="KAK7342140.1"/>
    <property type="molecule type" value="Genomic_DNA"/>
</dbReference>
<evidence type="ECO:0000313" key="1">
    <source>
        <dbReference type="EMBL" id="KAK7342140.1"/>
    </source>
</evidence>
<dbReference type="AlphaFoldDB" id="A0AAN9QLM3"/>
<keyword evidence="2" id="KW-1185">Reference proteome</keyword>